<organism evidence="3 4">
    <name type="scientific">Corallincola holothuriorum</name>
    <dbReference type="NCBI Taxonomy" id="2282215"/>
    <lineage>
        <taxon>Bacteria</taxon>
        <taxon>Pseudomonadati</taxon>
        <taxon>Pseudomonadota</taxon>
        <taxon>Gammaproteobacteria</taxon>
        <taxon>Alteromonadales</taxon>
        <taxon>Psychromonadaceae</taxon>
        <taxon>Corallincola</taxon>
    </lineage>
</organism>
<dbReference type="PROSITE" id="PS50206">
    <property type="entry name" value="RHODANESE_3"/>
    <property type="match status" value="1"/>
</dbReference>
<dbReference type="AlphaFoldDB" id="A0A368NM37"/>
<keyword evidence="4" id="KW-1185">Reference proteome</keyword>
<dbReference type="SMART" id="SM00450">
    <property type="entry name" value="RHOD"/>
    <property type="match status" value="1"/>
</dbReference>
<dbReference type="CDD" id="cd00158">
    <property type="entry name" value="RHOD"/>
    <property type="match status" value="1"/>
</dbReference>
<dbReference type="SUPFAM" id="SSF52821">
    <property type="entry name" value="Rhodanese/Cell cycle control phosphatase"/>
    <property type="match status" value="1"/>
</dbReference>
<evidence type="ECO:0000256" key="1">
    <source>
        <dbReference type="SAM" id="Phobius"/>
    </source>
</evidence>
<dbReference type="Pfam" id="PF00581">
    <property type="entry name" value="Rhodanese"/>
    <property type="match status" value="1"/>
</dbReference>
<name>A0A368NM37_9GAMM</name>
<sequence length="165" mass="17895">MSLVTGIIQALRVRQPHKTLSNRGHFMQQLVEFVSSAPLLSLAWVGLLGALIYSFVGASSAQALTPQEATLQMNKENAQVLDIRTAEEFNKGHILGASHISFNDLQQKGVGNLEKHKENPIIVVCATGASASRACSLLKKQGFSAPYRLKGGMLEWQNAKLPVSK</sequence>
<dbReference type="PANTHER" id="PTHR43031:SF18">
    <property type="entry name" value="RHODANESE-RELATED SULFURTRANSFERASES"/>
    <property type="match status" value="1"/>
</dbReference>
<gene>
    <name evidence="3" type="ORF">DU002_06475</name>
</gene>
<keyword evidence="1" id="KW-0812">Transmembrane</keyword>
<protein>
    <submittedName>
        <fullName evidence="3">Rhodanese-like domain-containing protein</fullName>
    </submittedName>
</protein>
<dbReference type="InterPro" id="IPR050229">
    <property type="entry name" value="GlpE_sulfurtransferase"/>
</dbReference>
<keyword evidence="1" id="KW-0472">Membrane</keyword>
<dbReference type="Gene3D" id="3.40.250.10">
    <property type="entry name" value="Rhodanese-like domain"/>
    <property type="match status" value="1"/>
</dbReference>
<feature type="domain" description="Rhodanese" evidence="2">
    <location>
        <begin position="74"/>
        <end position="165"/>
    </location>
</feature>
<comment type="caution">
    <text evidence="3">The sequence shown here is derived from an EMBL/GenBank/DDBJ whole genome shotgun (WGS) entry which is preliminary data.</text>
</comment>
<keyword evidence="1" id="KW-1133">Transmembrane helix</keyword>
<accession>A0A368NM37</accession>
<dbReference type="OrthoDB" id="9808735at2"/>
<dbReference type="Proteomes" id="UP000252558">
    <property type="component" value="Unassembled WGS sequence"/>
</dbReference>
<evidence type="ECO:0000313" key="4">
    <source>
        <dbReference type="Proteomes" id="UP000252558"/>
    </source>
</evidence>
<reference evidence="3 4" key="1">
    <citation type="submission" date="2018-07" db="EMBL/GenBank/DDBJ databases">
        <title>Corallincola holothuriorum sp. nov., a new facultative anaerobe isolated from sea cucumber Apostichopus japonicus.</title>
        <authorList>
            <person name="Xia H."/>
        </authorList>
    </citation>
    <scope>NUCLEOTIDE SEQUENCE [LARGE SCALE GENOMIC DNA]</scope>
    <source>
        <strain evidence="3 4">C4</strain>
    </source>
</reference>
<dbReference type="EMBL" id="QPID01000003">
    <property type="protein sequence ID" value="RCU50963.1"/>
    <property type="molecule type" value="Genomic_DNA"/>
</dbReference>
<evidence type="ECO:0000313" key="3">
    <source>
        <dbReference type="EMBL" id="RCU50963.1"/>
    </source>
</evidence>
<feature type="transmembrane region" description="Helical" evidence="1">
    <location>
        <begin position="33"/>
        <end position="56"/>
    </location>
</feature>
<dbReference type="PANTHER" id="PTHR43031">
    <property type="entry name" value="FAD-DEPENDENT OXIDOREDUCTASE"/>
    <property type="match status" value="1"/>
</dbReference>
<proteinExistence type="predicted"/>
<dbReference type="InterPro" id="IPR036873">
    <property type="entry name" value="Rhodanese-like_dom_sf"/>
</dbReference>
<evidence type="ECO:0000259" key="2">
    <source>
        <dbReference type="PROSITE" id="PS50206"/>
    </source>
</evidence>
<dbReference type="InterPro" id="IPR001763">
    <property type="entry name" value="Rhodanese-like_dom"/>
</dbReference>